<gene>
    <name evidence="2" type="ORF">HXK21_00955</name>
</gene>
<dbReference type="InterPro" id="IPR026444">
    <property type="entry name" value="Secre_tail"/>
</dbReference>
<dbReference type="Gene3D" id="2.60.40.10">
    <property type="entry name" value="Immunoglobulins"/>
    <property type="match status" value="1"/>
</dbReference>
<sequence length="532" mass="60165">MSRKSLLLIFALFMGLSSLFAQEQKQLALVEEFTNTSCGPCAGFAPYLDAALRKTVGKCVAIKYHVSFPDPADKFYRCDPQNFNTRRFYYGVNGVPSWYVNGAKRNTEWDEGKLVSYINQGYKENKPVKIDGLINIKDHKLDVRVNLTALEEINDEKMHLFIVPIEEEVNWSTPARNGEKHFYFCARKILPHGQGATLAGKLFKGQPYTYETDWEIRNYTNEQQLGVVVFVQDDTNKKIVGCTYFPYPHNDTDAARILEVKGLPDDICTPNLTATVSFCNQGKSHLKSATINVSVNGETQQTPWTGDLDVSQQTTITTPAFTDFELNEKTYENKVQVWLSELNGSSEVTPKYELIFKSAPTANNAVRLNFFTDNKPEESSWKLFNSSGDLVQASEPMTEKQKNYKTMLMLERDDCYSIEFYDKGKDGIAAGYFRLDEVGADGKTKRIKQDRYTGEMYVAHFLLKNCGTVGISLVEVTDDAQVVLTSLDGKLVRTMSYGTFRTLDRKTLQPGVYVVKIKSGDEEVTQKISITR</sequence>
<dbReference type="CDD" id="cd02972">
    <property type="entry name" value="DsbA_family"/>
    <property type="match status" value="1"/>
</dbReference>
<proteinExistence type="predicted"/>
<evidence type="ECO:0000256" key="1">
    <source>
        <dbReference type="SAM" id="SignalP"/>
    </source>
</evidence>
<feature type="signal peptide" evidence="1">
    <location>
        <begin position="1"/>
        <end position="21"/>
    </location>
</feature>
<dbReference type="NCBIfam" id="TIGR04183">
    <property type="entry name" value="Por_Secre_tail"/>
    <property type="match status" value="1"/>
</dbReference>
<dbReference type="AlphaFoldDB" id="A0A929RWJ2"/>
<evidence type="ECO:0000313" key="2">
    <source>
        <dbReference type="EMBL" id="MBF0969601.1"/>
    </source>
</evidence>
<reference evidence="2" key="1">
    <citation type="submission" date="2020-04" db="EMBL/GenBank/DDBJ databases">
        <title>Deep metagenomics examines the oral microbiome during advanced dental caries in children, revealing novel taxa and co-occurrences with host molecules.</title>
        <authorList>
            <person name="Baker J.L."/>
            <person name="Morton J.T."/>
            <person name="Dinis M."/>
            <person name="Alvarez R."/>
            <person name="Tran N.C."/>
            <person name="Knight R."/>
            <person name="Edlund A."/>
        </authorList>
    </citation>
    <scope>NUCLEOTIDE SEQUENCE</scope>
    <source>
        <strain evidence="2">JCVI_34_bin.1</strain>
    </source>
</reference>
<dbReference type="EMBL" id="JABZGR010000001">
    <property type="protein sequence ID" value="MBF0969601.1"/>
    <property type="molecule type" value="Genomic_DNA"/>
</dbReference>
<dbReference type="InterPro" id="IPR013783">
    <property type="entry name" value="Ig-like_fold"/>
</dbReference>
<dbReference type="RefSeq" id="WP_303762615.1">
    <property type="nucleotide sequence ID" value="NZ_CAUOSC010000001.1"/>
</dbReference>
<dbReference type="InterPro" id="IPR036249">
    <property type="entry name" value="Thioredoxin-like_sf"/>
</dbReference>
<evidence type="ECO:0000313" key="3">
    <source>
        <dbReference type="Proteomes" id="UP000704068"/>
    </source>
</evidence>
<protein>
    <submittedName>
        <fullName evidence="2">T9SS type A sorting domain-containing protein</fullName>
    </submittedName>
</protein>
<organism evidence="2 3">
    <name type="scientific">Alloprevotella tannerae</name>
    <dbReference type="NCBI Taxonomy" id="76122"/>
    <lineage>
        <taxon>Bacteria</taxon>
        <taxon>Pseudomonadati</taxon>
        <taxon>Bacteroidota</taxon>
        <taxon>Bacteroidia</taxon>
        <taxon>Bacteroidales</taxon>
        <taxon>Prevotellaceae</taxon>
        <taxon>Alloprevotella</taxon>
    </lineage>
</organism>
<feature type="chain" id="PRO_5038013558" evidence="1">
    <location>
        <begin position="22"/>
        <end position="532"/>
    </location>
</feature>
<accession>A0A929RWJ2</accession>
<keyword evidence="1" id="KW-0732">Signal</keyword>
<dbReference type="Proteomes" id="UP000704068">
    <property type="component" value="Unassembled WGS sequence"/>
</dbReference>
<comment type="caution">
    <text evidence="2">The sequence shown here is derived from an EMBL/GenBank/DDBJ whole genome shotgun (WGS) entry which is preliminary data.</text>
</comment>
<name>A0A929RWJ2_9BACT</name>
<dbReference type="SUPFAM" id="SSF52833">
    <property type="entry name" value="Thioredoxin-like"/>
    <property type="match status" value="1"/>
</dbReference>